<dbReference type="EMBL" id="CP002299">
    <property type="protein sequence ID" value="ADP81141.1"/>
    <property type="molecule type" value="Genomic_DNA"/>
</dbReference>
<proteinExistence type="predicted"/>
<dbReference type="KEGG" id="fri:FraEuI1c_3121"/>
<protein>
    <submittedName>
        <fullName evidence="1">Uncharacterized protein</fullName>
    </submittedName>
</protein>
<dbReference type="RefSeq" id="WP_013424259.1">
    <property type="nucleotide sequence ID" value="NC_014666.1"/>
</dbReference>
<keyword evidence="2" id="KW-1185">Reference proteome</keyword>
<evidence type="ECO:0000313" key="2">
    <source>
        <dbReference type="Proteomes" id="UP000002484"/>
    </source>
</evidence>
<reference evidence="1 2" key="1">
    <citation type="submission" date="2010-10" db="EMBL/GenBank/DDBJ databases">
        <title>Complete sequence of Frankia sp. EuI1c.</title>
        <authorList>
            <consortium name="US DOE Joint Genome Institute"/>
            <person name="Lucas S."/>
            <person name="Copeland A."/>
            <person name="Lapidus A."/>
            <person name="Cheng J.-F."/>
            <person name="Bruce D."/>
            <person name="Goodwin L."/>
            <person name="Pitluck S."/>
            <person name="Chertkov O."/>
            <person name="Detter J.C."/>
            <person name="Han C."/>
            <person name="Tapia R."/>
            <person name="Land M."/>
            <person name="Hauser L."/>
            <person name="Jeffries C."/>
            <person name="Kyrpides N."/>
            <person name="Ivanova N."/>
            <person name="Mikhailova N."/>
            <person name="Beauchemin N."/>
            <person name="Sen A."/>
            <person name="Sur S.A."/>
            <person name="Gtari M."/>
            <person name="Wall L."/>
            <person name="Tisa L."/>
            <person name="Woyke T."/>
        </authorList>
    </citation>
    <scope>NUCLEOTIDE SEQUENCE [LARGE SCALE GENOMIC DNA]</scope>
    <source>
        <strain evidence="2">DSM 45817 / CECT 9037 / EuI1c</strain>
    </source>
</reference>
<dbReference type="Proteomes" id="UP000002484">
    <property type="component" value="Chromosome"/>
</dbReference>
<dbReference type="AlphaFoldDB" id="E3JD02"/>
<dbReference type="InParanoid" id="E3JD02"/>
<gene>
    <name evidence="1" type="ordered locus">FraEuI1c_3121</name>
</gene>
<name>E3JD02_PSEI1</name>
<dbReference type="HOGENOM" id="CLU_3080168_0_0_11"/>
<sequence>MPPLGAADLPDGWRIAYRISVPRRPTLEITPPPPEFLEAWRPRPGDLGVSRR</sequence>
<evidence type="ECO:0000313" key="1">
    <source>
        <dbReference type="EMBL" id="ADP81141.1"/>
    </source>
</evidence>
<dbReference type="STRING" id="298654.FraEuI1c_3121"/>
<organism evidence="1 2">
    <name type="scientific">Pseudofrankia inefficax (strain DSM 45817 / CECT 9037 / DDB 130130 / EuI1c)</name>
    <name type="common">Frankia inefficax</name>
    <dbReference type="NCBI Taxonomy" id="298654"/>
    <lineage>
        <taxon>Bacteria</taxon>
        <taxon>Bacillati</taxon>
        <taxon>Actinomycetota</taxon>
        <taxon>Actinomycetes</taxon>
        <taxon>Frankiales</taxon>
        <taxon>Frankiaceae</taxon>
        <taxon>Pseudofrankia</taxon>
    </lineage>
</organism>
<accession>E3JD02</accession>